<reference evidence="2" key="1">
    <citation type="submission" date="2021-10" db="EMBL/GenBank/DDBJ databases">
        <title>Anaerobic single-cell dispensing facilitates the cultivation of human gut bacteria.</title>
        <authorList>
            <person name="Afrizal A."/>
        </authorList>
    </citation>
    <scope>NUCLEOTIDE SEQUENCE</scope>
    <source>
        <strain evidence="2">CLA-AA-H272</strain>
    </source>
</reference>
<proteinExistence type="inferred from homology"/>
<dbReference type="EMBL" id="JAJEPW010000126">
    <property type="protein sequence ID" value="MCC2131194.1"/>
    <property type="molecule type" value="Genomic_DNA"/>
</dbReference>
<dbReference type="InterPro" id="IPR036165">
    <property type="entry name" value="YefM-like_sf"/>
</dbReference>
<evidence type="ECO:0000313" key="3">
    <source>
        <dbReference type="Proteomes" id="UP001199319"/>
    </source>
</evidence>
<evidence type="ECO:0000256" key="1">
    <source>
        <dbReference type="ARBA" id="ARBA00009981"/>
    </source>
</evidence>
<organism evidence="2 3">
    <name type="scientific">Brotocaccenecus cirricatena</name>
    <dbReference type="NCBI Taxonomy" id="3064195"/>
    <lineage>
        <taxon>Bacteria</taxon>
        <taxon>Bacillati</taxon>
        <taxon>Bacillota</taxon>
        <taxon>Clostridia</taxon>
        <taxon>Eubacteriales</taxon>
        <taxon>Oscillospiraceae</taxon>
        <taxon>Brotocaccenecus</taxon>
    </lineage>
</organism>
<gene>
    <name evidence="2" type="ORF">LKD37_17135</name>
</gene>
<dbReference type="AlphaFoldDB" id="A0AAE3DHA3"/>
<comment type="caution">
    <text evidence="2">The sequence shown here is derived from an EMBL/GenBank/DDBJ whole genome shotgun (WGS) entry which is preliminary data.</text>
</comment>
<accession>A0AAE3DHA3</accession>
<evidence type="ECO:0000313" key="2">
    <source>
        <dbReference type="EMBL" id="MCC2131194.1"/>
    </source>
</evidence>
<dbReference type="RefSeq" id="WP_302930291.1">
    <property type="nucleotide sequence ID" value="NZ_JAJEPW010000126.1"/>
</dbReference>
<name>A0AAE3DHA3_9FIRM</name>
<comment type="similarity">
    <text evidence="1">Belongs to the phD/YefM antitoxin family.</text>
</comment>
<dbReference type="Proteomes" id="UP001199319">
    <property type="component" value="Unassembled WGS sequence"/>
</dbReference>
<protein>
    <submittedName>
        <fullName evidence="2">Type II toxin-antitoxin system Phd/YefM family antitoxin</fullName>
    </submittedName>
</protein>
<keyword evidence="3" id="KW-1185">Reference proteome</keyword>
<sequence length="80" mass="9093">MTIDTKTIVSVTEANQNFSRVTRIAEKNGQAVIFKNNKPKYMLVDLDVSPMIDMTDDEKIDVVAARILKKYKPAFMELAK</sequence>
<dbReference type="SUPFAM" id="SSF143120">
    <property type="entry name" value="YefM-like"/>
    <property type="match status" value="1"/>
</dbReference>